<name>A0A409Y1T9_9AGAR</name>
<gene>
    <name evidence="1" type="ORF">CVT26_006451</name>
</gene>
<evidence type="ECO:0000313" key="2">
    <source>
        <dbReference type="Proteomes" id="UP000284706"/>
    </source>
</evidence>
<dbReference type="OrthoDB" id="3139566at2759"/>
<dbReference type="AlphaFoldDB" id="A0A409Y1T9"/>
<dbReference type="InterPro" id="IPR032675">
    <property type="entry name" value="LRR_dom_sf"/>
</dbReference>
<keyword evidence="2" id="KW-1185">Reference proteome</keyword>
<dbReference type="Gene3D" id="3.80.10.10">
    <property type="entry name" value="Ribonuclease Inhibitor"/>
    <property type="match status" value="1"/>
</dbReference>
<evidence type="ECO:0000313" key="1">
    <source>
        <dbReference type="EMBL" id="PPQ96970.1"/>
    </source>
</evidence>
<protein>
    <recommendedName>
        <fullName evidence="3">F-box domain-containing protein</fullName>
    </recommendedName>
</protein>
<sequence>MEDEAIWMTGRSSSGVSTEIIDVLMLHCGRWQDLALIIPESWYEGLSRVQGKAHNLVKLTIRPPSSAFVCKTLPPFLDGSKVHTLCYANYYLHDVQVPWEQLKSITLEHVSTDEALELLRRCKNLNTCRFQSLTIAENNFIIDDVSHVHLQTLGITLEPSAVGDILLLYLTLPVLQRLSLTLPIGHATPMPAIEGLLQRSECQLKALSLKGSRIDEEEIHAFLARNKSIKDFKHDANNSESSG</sequence>
<dbReference type="InParanoid" id="A0A409Y1T9"/>
<evidence type="ECO:0008006" key="3">
    <source>
        <dbReference type="Google" id="ProtNLM"/>
    </source>
</evidence>
<dbReference type="EMBL" id="NHYE01001307">
    <property type="protein sequence ID" value="PPQ96970.1"/>
    <property type="molecule type" value="Genomic_DNA"/>
</dbReference>
<accession>A0A409Y1T9</accession>
<proteinExistence type="predicted"/>
<organism evidence="1 2">
    <name type="scientific">Gymnopilus dilepis</name>
    <dbReference type="NCBI Taxonomy" id="231916"/>
    <lineage>
        <taxon>Eukaryota</taxon>
        <taxon>Fungi</taxon>
        <taxon>Dikarya</taxon>
        <taxon>Basidiomycota</taxon>
        <taxon>Agaricomycotina</taxon>
        <taxon>Agaricomycetes</taxon>
        <taxon>Agaricomycetidae</taxon>
        <taxon>Agaricales</taxon>
        <taxon>Agaricineae</taxon>
        <taxon>Hymenogastraceae</taxon>
        <taxon>Gymnopilus</taxon>
    </lineage>
</organism>
<dbReference type="Proteomes" id="UP000284706">
    <property type="component" value="Unassembled WGS sequence"/>
</dbReference>
<comment type="caution">
    <text evidence="1">The sequence shown here is derived from an EMBL/GenBank/DDBJ whole genome shotgun (WGS) entry which is preliminary data.</text>
</comment>
<reference evidence="1 2" key="1">
    <citation type="journal article" date="2018" name="Evol. Lett.">
        <title>Horizontal gene cluster transfer increased hallucinogenic mushroom diversity.</title>
        <authorList>
            <person name="Reynolds H.T."/>
            <person name="Vijayakumar V."/>
            <person name="Gluck-Thaler E."/>
            <person name="Korotkin H.B."/>
            <person name="Matheny P.B."/>
            <person name="Slot J.C."/>
        </authorList>
    </citation>
    <scope>NUCLEOTIDE SEQUENCE [LARGE SCALE GENOMIC DNA]</scope>
    <source>
        <strain evidence="1 2">SRW20</strain>
    </source>
</reference>